<dbReference type="InterPro" id="IPR001034">
    <property type="entry name" value="DeoR_HTH"/>
</dbReference>
<dbReference type="PANTHER" id="PTHR30363">
    <property type="entry name" value="HTH-TYPE TRANSCRIPTIONAL REGULATOR SRLR-RELATED"/>
    <property type="match status" value="1"/>
</dbReference>
<evidence type="ECO:0000256" key="3">
    <source>
        <dbReference type="ARBA" id="ARBA00023163"/>
    </source>
</evidence>
<dbReference type="Pfam" id="PF00455">
    <property type="entry name" value="DeoRC"/>
    <property type="match status" value="1"/>
</dbReference>
<dbReference type="InterPro" id="IPR014036">
    <property type="entry name" value="DeoR-like_C"/>
</dbReference>
<dbReference type="InterPro" id="IPR036390">
    <property type="entry name" value="WH_DNA-bd_sf"/>
</dbReference>
<dbReference type="Pfam" id="PF08220">
    <property type="entry name" value="HTH_DeoR"/>
    <property type="match status" value="1"/>
</dbReference>
<keyword evidence="3" id="KW-0804">Transcription</keyword>
<protein>
    <submittedName>
        <fullName evidence="5">DeoR/GlpR family DNA-binding transcription regulator</fullName>
    </submittedName>
</protein>
<accession>A0AAU2VK62</accession>
<dbReference type="InterPro" id="IPR050313">
    <property type="entry name" value="Carb_Metab_HTH_regulators"/>
</dbReference>
<evidence type="ECO:0000256" key="1">
    <source>
        <dbReference type="ARBA" id="ARBA00023015"/>
    </source>
</evidence>
<reference evidence="5" key="1">
    <citation type="submission" date="2022-10" db="EMBL/GenBank/DDBJ databases">
        <title>The complete genomes of actinobacterial strains from the NBC collection.</title>
        <authorList>
            <person name="Joergensen T.S."/>
            <person name="Alvarez Arevalo M."/>
            <person name="Sterndorff E.B."/>
            <person name="Faurdal D."/>
            <person name="Vuksanovic O."/>
            <person name="Mourched A.-S."/>
            <person name="Charusanti P."/>
            <person name="Shaw S."/>
            <person name="Blin K."/>
            <person name="Weber T."/>
        </authorList>
    </citation>
    <scope>NUCLEOTIDE SEQUENCE</scope>
    <source>
        <strain evidence="5">NBC_00008</strain>
    </source>
</reference>
<evidence type="ECO:0000313" key="5">
    <source>
        <dbReference type="EMBL" id="WTW67932.1"/>
    </source>
</evidence>
<evidence type="ECO:0000256" key="2">
    <source>
        <dbReference type="ARBA" id="ARBA00023125"/>
    </source>
</evidence>
<dbReference type="SMART" id="SM01134">
    <property type="entry name" value="DeoRC"/>
    <property type="match status" value="1"/>
</dbReference>
<name>A0AAU2VK62_9ACTN</name>
<dbReference type="PRINTS" id="PR00037">
    <property type="entry name" value="HTHLACR"/>
</dbReference>
<dbReference type="SUPFAM" id="SSF46785">
    <property type="entry name" value="Winged helix' DNA-binding domain"/>
    <property type="match status" value="1"/>
</dbReference>
<keyword evidence="1" id="KW-0805">Transcription regulation</keyword>
<evidence type="ECO:0000259" key="4">
    <source>
        <dbReference type="PROSITE" id="PS51000"/>
    </source>
</evidence>
<dbReference type="PANTHER" id="PTHR30363:SF44">
    <property type="entry name" value="AGA OPERON TRANSCRIPTIONAL REPRESSOR-RELATED"/>
    <property type="match status" value="1"/>
</dbReference>
<dbReference type="SUPFAM" id="SSF100950">
    <property type="entry name" value="NagB/RpiA/CoA transferase-like"/>
    <property type="match status" value="1"/>
</dbReference>
<dbReference type="InterPro" id="IPR037171">
    <property type="entry name" value="NagB/RpiA_transferase-like"/>
</dbReference>
<keyword evidence="2 5" id="KW-0238">DNA-binding</keyword>
<dbReference type="AlphaFoldDB" id="A0AAU2VK62"/>
<dbReference type="GO" id="GO:0003677">
    <property type="term" value="F:DNA binding"/>
    <property type="evidence" value="ECO:0007669"/>
    <property type="project" value="UniProtKB-KW"/>
</dbReference>
<dbReference type="InterPro" id="IPR036388">
    <property type="entry name" value="WH-like_DNA-bd_sf"/>
</dbReference>
<feature type="domain" description="HTH deoR-type" evidence="4">
    <location>
        <begin position="8"/>
        <end position="63"/>
    </location>
</feature>
<dbReference type="PROSITE" id="PS51000">
    <property type="entry name" value="HTH_DEOR_2"/>
    <property type="match status" value="1"/>
</dbReference>
<dbReference type="Gene3D" id="1.10.10.10">
    <property type="entry name" value="Winged helix-like DNA-binding domain superfamily/Winged helix DNA-binding domain"/>
    <property type="match status" value="1"/>
</dbReference>
<dbReference type="PROSITE" id="PS00894">
    <property type="entry name" value="HTH_DEOR_1"/>
    <property type="match status" value="1"/>
</dbReference>
<dbReference type="EMBL" id="CP108313">
    <property type="protein sequence ID" value="WTW67932.1"/>
    <property type="molecule type" value="Genomic_DNA"/>
</dbReference>
<organism evidence="5">
    <name type="scientific">Streptomyces sp. NBC_00008</name>
    <dbReference type="NCBI Taxonomy" id="2903610"/>
    <lineage>
        <taxon>Bacteria</taxon>
        <taxon>Bacillati</taxon>
        <taxon>Actinomycetota</taxon>
        <taxon>Actinomycetes</taxon>
        <taxon>Kitasatosporales</taxon>
        <taxon>Streptomycetaceae</taxon>
        <taxon>Streptomyces</taxon>
    </lineage>
</organism>
<sequence>MATEFLLAPQRRHAVLTRLRRRGTVNVQELSDLLRISPSTVRRDLRDLEDQGMLRRVHGGATTLDGAAEPDQPQRAAVQLEEKGRIAHAALPLVRDHSTVLISGGTTTEALAARLGERRGLTVVTNALPIAQVLSATTTVDVIVLGGVLRHREQSLLGHLVERALSELQIDQIVTSAFGLDIDAGLTGAHVDEAQTDRALLAAGRRVVVLADESKLGRRGPVRLAPLDRVATLVTDAGPQHPVSRTLTEQGGTVVTA</sequence>
<gene>
    <name evidence="5" type="ORF">OG398_06445</name>
</gene>
<dbReference type="InterPro" id="IPR018356">
    <property type="entry name" value="Tscrpt_reg_HTH_DeoR_CS"/>
</dbReference>
<dbReference type="SMART" id="SM00420">
    <property type="entry name" value="HTH_DEOR"/>
    <property type="match status" value="1"/>
</dbReference>
<dbReference type="GO" id="GO:0003700">
    <property type="term" value="F:DNA-binding transcription factor activity"/>
    <property type="evidence" value="ECO:0007669"/>
    <property type="project" value="InterPro"/>
</dbReference>
<proteinExistence type="predicted"/>
<dbReference type="Gene3D" id="3.40.50.1360">
    <property type="match status" value="1"/>
</dbReference>